<evidence type="ECO:0000313" key="3">
    <source>
        <dbReference type="Proteomes" id="UP001344888"/>
    </source>
</evidence>
<sequence length="104" mass="11899">MYTVSNRFIVKKGMGHKMAPAFISEKELLDFEGFQKVEVSVCTQNGEHDEMNVMMYWTSLENFQTWRASDSFKKLHSREVKSNGESPIISNQVIIAEIVATLAH</sequence>
<feature type="domain" description="ABM" evidence="1">
    <location>
        <begin position="2"/>
        <end position="93"/>
    </location>
</feature>
<protein>
    <submittedName>
        <fullName evidence="2">Antibiotic biosynthesis monooxygenase</fullName>
    </submittedName>
</protein>
<evidence type="ECO:0000259" key="1">
    <source>
        <dbReference type="PROSITE" id="PS51725"/>
    </source>
</evidence>
<dbReference type="PANTHER" id="PTHR34474:SF4">
    <property type="entry name" value="HEME OXYGENASE (STAPHYLOBILIN-PRODUCING) 1"/>
    <property type="match status" value="1"/>
</dbReference>
<dbReference type="EMBL" id="JARSFG010000011">
    <property type="protein sequence ID" value="MEC1178386.1"/>
    <property type="molecule type" value="Genomic_DNA"/>
</dbReference>
<dbReference type="InterPro" id="IPR011008">
    <property type="entry name" value="Dimeric_a/b-barrel"/>
</dbReference>
<gene>
    <name evidence="2" type="ORF">P9B03_07830</name>
</gene>
<dbReference type="InterPro" id="IPR050404">
    <property type="entry name" value="Heme-degrading_MO"/>
</dbReference>
<name>A0AAW9NPH1_9BACL</name>
<keyword evidence="2" id="KW-0503">Monooxygenase</keyword>
<accession>A0AAW9NPH1</accession>
<comment type="caution">
    <text evidence="2">The sequence shown here is derived from an EMBL/GenBank/DDBJ whole genome shotgun (WGS) entry which is preliminary data.</text>
</comment>
<dbReference type="Proteomes" id="UP001344888">
    <property type="component" value="Unassembled WGS sequence"/>
</dbReference>
<dbReference type="PANTHER" id="PTHR34474">
    <property type="entry name" value="SIGNAL TRANSDUCTION PROTEIN TRAP"/>
    <property type="match status" value="1"/>
</dbReference>
<evidence type="ECO:0000313" key="2">
    <source>
        <dbReference type="EMBL" id="MEC1178386.1"/>
    </source>
</evidence>
<keyword evidence="2" id="KW-0560">Oxidoreductase</keyword>
<dbReference type="AlphaFoldDB" id="A0AAW9NPH1"/>
<dbReference type="Gene3D" id="3.30.70.100">
    <property type="match status" value="1"/>
</dbReference>
<dbReference type="RefSeq" id="WP_107840014.1">
    <property type="nucleotide sequence ID" value="NZ_JARSFG010000011.1"/>
</dbReference>
<reference evidence="2 3" key="1">
    <citation type="submission" date="2023-03" db="EMBL/GenBank/DDBJ databases">
        <title>Bacillus Genome Sequencing.</title>
        <authorList>
            <person name="Dunlap C."/>
        </authorList>
    </citation>
    <scope>NUCLEOTIDE SEQUENCE [LARGE SCALE GENOMIC DNA]</scope>
    <source>
        <strain evidence="2 3">B-59205</strain>
    </source>
</reference>
<dbReference type="Pfam" id="PF03992">
    <property type="entry name" value="ABM"/>
    <property type="match status" value="1"/>
</dbReference>
<keyword evidence="3" id="KW-1185">Reference proteome</keyword>
<dbReference type="InterPro" id="IPR007138">
    <property type="entry name" value="ABM_dom"/>
</dbReference>
<organism evidence="2 3">
    <name type="scientific">Metasolibacillus meyeri</name>
    <dbReference type="NCBI Taxonomy" id="1071052"/>
    <lineage>
        <taxon>Bacteria</taxon>
        <taxon>Bacillati</taxon>
        <taxon>Bacillota</taxon>
        <taxon>Bacilli</taxon>
        <taxon>Bacillales</taxon>
        <taxon>Caryophanaceae</taxon>
        <taxon>Metasolibacillus</taxon>
    </lineage>
</organism>
<dbReference type="SUPFAM" id="SSF54909">
    <property type="entry name" value="Dimeric alpha+beta barrel"/>
    <property type="match status" value="1"/>
</dbReference>
<dbReference type="PROSITE" id="PS51725">
    <property type="entry name" value="ABM"/>
    <property type="match status" value="1"/>
</dbReference>
<dbReference type="GO" id="GO:0004497">
    <property type="term" value="F:monooxygenase activity"/>
    <property type="evidence" value="ECO:0007669"/>
    <property type="project" value="UniProtKB-KW"/>
</dbReference>
<proteinExistence type="predicted"/>